<dbReference type="Pfam" id="PF00563">
    <property type="entry name" value="EAL"/>
    <property type="match status" value="1"/>
</dbReference>
<feature type="domain" description="EAL" evidence="1">
    <location>
        <begin position="9"/>
        <end position="255"/>
    </location>
</feature>
<dbReference type="SMART" id="SM00052">
    <property type="entry name" value="EAL"/>
    <property type="match status" value="1"/>
</dbReference>
<name>A0A064CG19_9MYCO</name>
<dbReference type="CDD" id="cd01948">
    <property type="entry name" value="EAL"/>
    <property type="match status" value="1"/>
</dbReference>
<keyword evidence="3" id="KW-1185">Reference proteome</keyword>
<dbReference type="InterPro" id="IPR035919">
    <property type="entry name" value="EAL_sf"/>
</dbReference>
<dbReference type="InterPro" id="IPR001633">
    <property type="entry name" value="EAL_dom"/>
</dbReference>
<dbReference type="RefSeq" id="WP_036341908.1">
    <property type="nucleotide sequence ID" value="NZ_JALN02000001.1"/>
</dbReference>
<evidence type="ECO:0000259" key="1">
    <source>
        <dbReference type="PROSITE" id="PS50883"/>
    </source>
</evidence>
<dbReference type="STRING" id="1440774.Y900_011555"/>
<dbReference type="PROSITE" id="PS50883">
    <property type="entry name" value="EAL"/>
    <property type="match status" value="1"/>
</dbReference>
<accession>A0A064CG19</accession>
<evidence type="ECO:0000313" key="2">
    <source>
        <dbReference type="EMBL" id="KDE99559.1"/>
    </source>
</evidence>
<dbReference type="eggNOG" id="COG2200">
    <property type="taxonomic scope" value="Bacteria"/>
</dbReference>
<dbReference type="GO" id="GO:0071111">
    <property type="term" value="F:cyclic-guanylate-specific phosphodiesterase activity"/>
    <property type="evidence" value="ECO:0007669"/>
    <property type="project" value="InterPro"/>
</dbReference>
<gene>
    <name evidence="2" type="ORF">Y900_011555</name>
</gene>
<dbReference type="InterPro" id="IPR050706">
    <property type="entry name" value="Cyclic-di-GMP_PDE-like"/>
</dbReference>
<dbReference type="OrthoDB" id="23692at2"/>
<dbReference type="PANTHER" id="PTHR33121">
    <property type="entry name" value="CYCLIC DI-GMP PHOSPHODIESTERASE PDEF"/>
    <property type="match status" value="1"/>
</dbReference>
<sequence>MARPDDFVPLNCGACVDGAGLGFEISMAFQPIFDSRAKQVHSQEALVRGVRNEPASAVFAQVGHHNLYRFDQVCRVTAIRLAAQLGISTSLNVNFMPNAVYRPELCIRTTLEAAETYDFPADRIVFEFTEAEKIADFGHLQAIVADYRQRGFTVAMDDFGAGYAGLNLLADLQPDLVKIDMGLVRDVDQDKARRAICKGIVQVSEELGIGLIAEGIERREEMECLQDLGVHLFQGYYIARPTFESVADVNPEVRAAA</sequence>
<reference evidence="2" key="1">
    <citation type="submission" date="2014-05" db="EMBL/GenBank/DDBJ databases">
        <title>Genome sequence of Mycobacterium aromaticivorans strain JS19b1T (= DSM 45407T).</title>
        <authorList>
            <person name="Kwak Y."/>
            <person name="Park G.-S."/>
            <person name="Li Q.X."/>
            <person name="Lee S.-E."/>
            <person name="Shin J.-H."/>
        </authorList>
    </citation>
    <scope>NUCLEOTIDE SEQUENCE [LARGE SCALE GENOMIC DNA]</scope>
    <source>
        <strain evidence="2">JS19b1</strain>
    </source>
</reference>
<dbReference type="Gene3D" id="3.20.20.450">
    <property type="entry name" value="EAL domain"/>
    <property type="match status" value="1"/>
</dbReference>
<evidence type="ECO:0000313" key="3">
    <source>
        <dbReference type="Proteomes" id="UP000022835"/>
    </source>
</evidence>
<dbReference type="Proteomes" id="UP000022835">
    <property type="component" value="Unassembled WGS sequence"/>
</dbReference>
<protein>
    <submittedName>
        <fullName evidence="2">Diguanylate phosphodiesterase</fullName>
    </submittedName>
</protein>
<proteinExistence type="predicted"/>
<dbReference type="PANTHER" id="PTHR33121:SF15">
    <property type="entry name" value="BLUE LIGHT- AND TEMPERATURE-REGULATED ANTIREPRESSOR BLUF"/>
    <property type="match status" value="1"/>
</dbReference>
<organism evidence="2 3">
    <name type="scientific">Mycolicibacterium aromaticivorans JS19b1 = JCM 16368</name>
    <dbReference type="NCBI Taxonomy" id="1440774"/>
    <lineage>
        <taxon>Bacteria</taxon>
        <taxon>Bacillati</taxon>
        <taxon>Actinomycetota</taxon>
        <taxon>Actinomycetes</taxon>
        <taxon>Mycobacteriales</taxon>
        <taxon>Mycobacteriaceae</taxon>
        <taxon>Mycolicibacterium</taxon>
    </lineage>
</organism>
<comment type="caution">
    <text evidence="2">The sequence shown here is derived from an EMBL/GenBank/DDBJ whole genome shotgun (WGS) entry which is preliminary data.</text>
</comment>
<dbReference type="EMBL" id="JALN02000001">
    <property type="protein sequence ID" value="KDE99559.1"/>
    <property type="molecule type" value="Genomic_DNA"/>
</dbReference>
<dbReference type="AlphaFoldDB" id="A0A064CG19"/>
<dbReference type="SUPFAM" id="SSF141868">
    <property type="entry name" value="EAL domain-like"/>
    <property type="match status" value="1"/>
</dbReference>